<comment type="similarity">
    <text evidence="2">Belongs to the GtrA family.</text>
</comment>
<feature type="transmembrane region" description="Helical" evidence="6">
    <location>
        <begin position="33"/>
        <end position="50"/>
    </location>
</feature>
<dbReference type="InterPro" id="IPR007267">
    <property type="entry name" value="GtrA_DPMS_TM"/>
</dbReference>
<dbReference type="AlphaFoldDB" id="A0A5E6U745"/>
<feature type="transmembrane region" description="Helical" evidence="6">
    <location>
        <begin position="71"/>
        <end position="90"/>
    </location>
</feature>
<evidence type="ECO:0000256" key="5">
    <source>
        <dbReference type="ARBA" id="ARBA00023136"/>
    </source>
</evidence>
<dbReference type="Proteomes" id="UP000326953">
    <property type="component" value="Unassembled WGS sequence"/>
</dbReference>
<comment type="subcellular location">
    <subcellularLocation>
        <location evidence="1">Membrane</location>
        <topology evidence="1">Multi-pass membrane protein</topology>
    </subcellularLocation>
</comment>
<evidence type="ECO:0000256" key="6">
    <source>
        <dbReference type="SAM" id="Phobius"/>
    </source>
</evidence>
<evidence type="ECO:0000256" key="1">
    <source>
        <dbReference type="ARBA" id="ARBA00004141"/>
    </source>
</evidence>
<accession>A0A5E6U745</accession>
<feature type="domain" description="GtrA/DPMS transmembrane" evidence="7">
    <location>
        <begin position="7"/>
        <end position="119"/>
    </location>
</feature>
<dbReference type="OrthoDB" id="961506at2"/>
<keyword evidence="4 6" id="KW-1133">Transmembrane helix</keyword>
<keyword evidence="3 6" id="KW-0812">Transmembrane</keyword>
<dbReference type="EMBL" id="CABVHK010000001">
    <property type="protein sequence ID" value="VVM36183.1"/>
    <property type="molecule type" value="Genomic_DNA"/>
</dbReference>
<dbReference type="GO" id="GO:0005886">
    <property type="term" value="C:plasma membrane"/>
    <property type="evidence" value="ECO:0007669"/>
    <property type="project" value="TreeGrafter"/>
</dbReference>
<gene>
    <name evidence="8" type="ORF">PS662_00044</name>
    <name evidence="9" type="ORF">PS662_03083</name>
</gene>
<evidence type="ECO:0000256" key="3">
    <source>
        <dbReference type="ARBA" id="ARBA00022692"/>
    </source>
</evidence>
<feature type="transmembrane region" description="Helical" evidence="6">
    <location>
        <begin position="7"/>
        <end position="27"/>
    </location>
</feature>
<evidence type="ECO:0000259" key="7">
    <source>
        <dbReference type="Pfam" id="PF04138"/>
    </source>
</evidence>
<name>A0A5E6U745_PSEFL</name>
<evidence type="ECO:0000256" key="4">
    <source>
        <dbReference type="ARBA" id="ARBA00022989"/>
    </source>
</evidence>
<sequence length="124" mass="13761">MIRFLKYFSIQIGCFGLDFLIFAVLLHLGLPSAGSNAISKVFSGVTAFYVHTHFTFGDQQGAHATRAKRYLILWAINLCFTSLLVGVLSAETGWPYVAKIFTEGVAFVLNYVISKKIVFNSSRT</sequence>
<keyword evidence="5 6" id="KW-0472">Membrane</keyword>
<organism evidence="9 10">
    <name type="scientific">Pseudomonas fluorescens</name>
    <dbReference type="NCBI Taxonomy" id="294"/>
    <lineage>
        <taxon>Bacteria</taxon>
        <taxon>Pseudomonadati</taxon>
        <taxon>Pseudomonadota</taxon>
        <taxon>Gammaproteobacteria</taxon>
        <taxon>Pseudomonadales</taxon>
        <taxon>Pseudomonadaceae</taxon>
        <taxon>Pseudomonas</taxon>
    </lineage>
</organism>
<dbReference type="RefSeq" id="WP_150709183.1">
    <property type="nucleotide sequence ID" value="NZ_CABVHK010000001.1"/>
</dbReference>
<evidence type="ECO:0000256" key="2">
    <source>
        <dbReference type="ARBA" id="ARBA00009399"/>
    </source>
</evidence>
<feature type="transmembrane region" description="Helical" evidence="6">
    <location>
        <begin position="96"/>
        <end position="113"/>
    </location>
</feature>
<reference evidence="9 10" key="1">
    <citation type="submission" date="2019-09" db="EMBL/GenBank/DDBJ databases">
        <authorList>
            <person name="Chandra G."/>
            <person name="Truman W A."/>
        </authorList>
    </citation>
    <scope>NUCLEOTIDE SEQUENCE [LARGE SCALE GENOMIC DNA]</scope>
    <source>
        <strain evidence="9">PS662</strain>
    </source>
</reference>
<dbReference type="InterPro" id="IPR051401">
    <property type="entry name" value="GtrA_CellWall_Glycosyl"/>
</dbReference>
<dbReference type="EMBL" id="CABVHK010000009">
    <property type="protein sequence ID" value="VVM95928.1"/>
    <property type="molecule type" value="Genomic_DNA"/>
</dbReference>
<dbReference type="Pfam" id="PF04138">
    <property type="entry name" value="GtrA_DPMS_TM"/>
    <property type="match status" value="1"/>
</dbReference>
<dbReference type="PANTHER" id="PTHR38459">
    <property type="entry name" value="PROPHAGE BACTOPRENOL-LINKED GLUCOSE TRANSLOCASE HOMOLOG"/>
    <property type="match status" value="1"/>
</dbReference>
<evidence type="ECO:0000313" key="8">
    <source>
        <dbReference type="EMBL" id="VVM36183.1"/>
    </source>
</evidence>
<evidence type="ECO:0000313" key="10">
    <source>
        <dbReference type="Proteomes" id="UP000326953"/>
    </source>
</evidence>
<dbReference type="PANTHER" id="PTHR38459:SF1">
    <property type="entry name" value="PROPHAGE BACTOPRENOL-LINKED GLUCOSE TRANSLOCASE HOMOLOG"/>
    <property type="match status" value="1"/>
</dbReference>
<protein>
    <recommendedName>
        <fullName evidence="7">GtrA/DPMS transmembrane domain-containing protein</fullName>
    </recommendedName>
</protein>
<proteinExistence type="inferred from homology"/>
<dbReference type="GO" id="GO:0000271">
    <property type="term" value="P:polysaccharide biosynthetic process"/>
    <property type="evidence" value="ECO:0007669"/>
    <property type="project" value="InterPro"/>
</dbReference>
<evidence type="ECO:0000313" key="9">
    <source>
        <dbReference type="EMBL" id="VVM95928.1"/>
    </source>
</evidence>